<evidence type="ECO:0000313" key="2">
    <source>
        <dbReference type="EMBL" id="EXZ29173.1"/>
    </source>
</evidence>
<dbReference type="EMBL" id="JGDJ01000170">
    <property type="protein sequence ID" value="EXZ29173.1"/>
    <property type="molecule type" value="Genomic_DNA"/>
</dbReference>
<dbReference type="Proteomes" id="UP000022082">
    <property type="component" value="Unassembled WGS sequence"/>
</dbReference>
<dbReference type="Gene3D" id="3.90.320.10">
    <property type="match status" value="1"/>
</dbReference>
<reference evidence="2 3" key="1">
    <citation type="submission" date="2014-02" db="EMBL/GenBank/DDBJ databases">
        <authorList>
            <person name="Sears C."/>
            <person name="Carroll K."/>
            <person name="Sack B.R."/>
            <person name="Qadri F."/>
            <person name="Myers L.L."/>
            <person name="Chung G.-T."/>
            <person name="Escheverria P."/>
            <person name="Fraser C.M."/>
            <person name="Sadzewicz L."/>
            <person name="Shefchek K.A."/>
            <person name="Tallon L."/>
            <person name="Das S.P."/>
            <person name="Daugherty S."/>
            <person name="Mongodin E.F."/>
        </authorList>
    </citation>
    <scope>NUCLEOTIDE SEQUENCE [LARGE SCALE GENOMIC DNA]</scope>
    <source>
        <strain evidence="2 3">S36L11</strain>
    </source>
</reference>
<protein>
    <submittedName>
        <fullName evidence="2">YqaJ-like viral recombinase domain protein</fullName>
    </submittedName>
</protein>
<gene>
    <name evidence="2" type="ORF">M136_1604</name>
</gene>
<dbReference type="InterPro" id="IPR051703">
    <property type="entry name" value="NF-kappa-B_Signaling_Reg"/>
</dbReference>
<dbReference type="RefSeq" id="WP_032556492.1">
    <property type="nucleotide sequence ID" value="NZ_JGDJ01000170.1"/>
</dbReference>
<dbReference type="SUPFAM" id="SSF52980">
    <property type="entry name" value="Restriction endonuclease-like"/>
    <property type="match status" value="1"/>
</dbReference>
<dbReference type="PANTHER" id="PTHR46609">
    <property type="entry name" value="EXONUCLEASE, PHAGE-TYPE/RECB, C-TERMINAL DOMAIN-CONTAINING PROTEIN"/>
    <property type="match status" value="1"/>
</dbReference>
<dbReference type="InterPro" id="IPR011604">
    <property type="entry name" value="PDDEXK-like_dom_sf"/>
</dbReference>
<sequence length="271" mass="31149">MKSAEQKEFEWKEKRRGLITASVLPDLMKAGKGTPFGKAALDVMFAVRYERRTGVTRENGTAKAFDWGHENEPLAVEWLRTQLLNEIKSCTTDFEDIVFNEPFEGFGDSPDAYVYGFDGKVSALVEIKCPMSQGKIESLQLLQEINDKDEYYWQFLGHFLGRPDIDTLYYVIYDGYVNDGRLLEMHRSDHTENIQKLYDRVRLANEMIDESLRSGRDFPECIDKAKEVLAIKVEIETLKPKAKGNVPVQNQITRLKKQLKKLKLASTVTTH</sequence>
<dbReference type="Pfam" id="PF09588">
    <property type="entry name" value="YqaJ"/>
    <property type="match status" value="1"/>
</dbReference>
<name>A0A015XBT6_BACFG</name>
<accession>A0A015XBT6</accession>
<dbReference type="PANTHER" id="PTHR46609:SF6">
    <property type="entry name" value="EXONUCLEASE, PHAGE-TYPE_RECB, C-TERMINAL DOMAIN-CONTAINING PROTEIN-RELATED"/>
    <property type="match status" value="1"/>
</dbReference>
<feature type="domain" description="YqaJ viral recombinase" evidence="1">
    <location>
        <begin position="10"/>
        <end position="155"/>
    </location>
</feature>
<evidence type="ECO:0000313" key="3">
    <source>
        <dbReference type="Proteomes" id="UP000022082"/>
    </source>
</evidence>
<dbReference type="AlphaFoldDB" id="A0A015XBT6"/>
<dbReference type="PATRIC" id="fig|1339327.3.peg.2248"/>
<proteinExistence type="predicted"/>
<comment type="caution">
    <text evidence="2">The sequence shown here is derived from an EMBL/GenBank/DDBJ whole genome shotgun (WGS) entry which is preliminary data.</text>
</comment>
<dbReference type="InterPro" id="IPR019080">
    <property type="entry name" value="YqaJ_viral_recombinase"/>
</dbReference>
<organism evidence="2 3">
    <name type="scientific">Bacteroides fragilis str. S36L11</name>
    <dbReference type="NCBI Taxonomy" id="1339327"/>
    <lineage>
        <taxon>Bacteria</taxon>
        <taxon>Pseudomonadati</taxon>
        <taxon>Bacteroidota</taxon>
        <taxon>Bacteroidia</taxon>
        <taxon>Bacteroidales</taxon>
        <taxon>Bacteroidaceae</taxon>
        <taxon>Bacteroides</taxon>
    </lineage>
</organism>
<evidence type="ECO:0000259" key="1">
    <source>
        <dbReference type="Pfam" id="PF09588"/>
    </source>
</evidence>
<dbReference type="InterPro" id="IPR011335">
    <property type="entry name" value="Restrct_endonuc-II-like"/>
</dbReference>